<dbReference type="EMBL" id="LFTY01000002">
    <property type="protein sequence ID" value="KMW59304.1"/>
    <property type="molecule type" value="Genomic_DNA"/>
</dbReference>
<keyword evidence="1" id="KW-0812">Transmembrane</keyword>
<protein>
    <recommendedName>
        <fullName evidence="2">CBU-0592-like domain-containing protein</fullName>
    </recommendedName>
</protein>
<dbReference type="NCBIfam" id="NF047864">
    <property type="entry name" value="CBU_0592_membra"/>
    <property type="match status" value="1"/>
</dbReference>
<evidence type="ECO:0000313" key="4">
    <source>
        <dbReference type="Proteomes" id="UP000037178"/>
    </source>
</evidence>
<reference evidence="3 4" key="1">
    <citation type="submission" date="2015-06" db="EMBL/GenBank/DDBJ databases">
        <title>Draft genome sequence of an Alphaproteobacteria species associated to the Mediterranean sponge Oscarella lobularis.</title>
        <authorList>
            <person name="Jourda C."/>
            <person name="Santini S."/>
            <person name="Claverie J.-M."/>
        </authorList>
    </citation>
    <scope>NUCLEOTIDE SEQUENCE [LARGE SCALE GENOMIC DNA]</scope>
    <source>
        <strain evidence="3">IGS</strain>
    </source>
</reference>
<comment type="caution">
    <text evidence="3">The sequence shown here is derived from an EMBL/GenBank/DDBJ whole genome shotgun (WGS) entry which is preliminary data.</text>
</comment>
<dbReference type="InterPro" id="IPR058058">
    <property type="entry name" value="CBU_0592-like"/>
</dbReference>
<feature type="transmembrane region" description="Helical" evidence="1">
    <location>
        <begin position="6"/>
        <end position="26"/>
    </location>
</feature>
<dbReference type="AlphaFoldDB" id="A0A0J9EC82"/>
<proteinExistence type="predicted"/>
<feature type="transmembrane region" description="Helical" evidence="1">
    <location>
        <begin position="38"/>
        <end position="55"/>
    </location>
</feature>
<dbReference type="PATRIC" id="fig|1675527.3.peg.4486"/>
<accession>A0A0J9EC82</accession>
<evidence type="ECO:0000259" key="2">
    <source>
        <dbReference type="Pfam" id="PF26604"/>
    </source>
</evidence>
<keyword evidence="1" id="KW-0472">Membrane</keyword>
<name>A0A0J9EC82_9RHOB</name>
<feature type="transmembrane region" description="Helical" evidence="1">
    <location>
        <begin position="61"/>
        <end position="80"/>
    </location>
</feature>
<dbReference type="RefSeq" id="WP_049644798.1">
    <property type="nucleotide sequence ID" value="NZ_LFTY01000002.1"/>
</dbReference>
<dbReference type="STRING" id="1675527.AIOL_004286"/>
<gene>
    <name evidence="3" type="ORF">AIOL_004286</name>
</gene>
<organism evidence="3 4">
    <name type="scientific">Candidatus Rhodobacter oscarellae</name>
    <dbReference type="NCBI Taxonomy" id="1675527"/>
    <lineage>
        <taxon>Bacteria</taxon>
        <taxon>Pseudomonadati</taxon>
        <taxon>Pseudomonadota</taxon>
        <taxon>Alphaproteobacteria</taxon>
        <taxon>Rhodobacterales</taxon>
        <taxon>Rhodobacter group</taxon>
        <taxon>Rhodobacter</taxon>
    </lineage>
</organism>
<feature type="domain" description="CBU-0592-like" evidence="2">
    <location>
        <begin position="8"/>
        <end position="82"/>
    </location>
</feature>
<dbReference type="Proteomes" id="UP000037178">
    <property type="component" value="Unassembled WGS sequence"/>
</dbReference>
<dbReference type="OrthoDB" id="7868845at2"/>
<evidence type="ECO:0000313" key="3">
    <source>
        <dbReference type="EMBL" id="KMW59304.1"/>
    </source>
</evidence>
<keyword evidence="1" id="KW-1133">Transmembrane helix</keyword>
<evidence type="ECO:0000256" key="1">
    <source>
        <dbReference type="SAM" id="Phobius"/>
    </source>
</evidence>
<keyword evidence="4" id="KW-1185">Reference proteome</keyword>
<dbReference type="Pfam" id="PF26604">
    <property type="entry name" value="CBU_0592"/>
    <property type="match status" value="1"/>
</dbReference>
<sequence>MDLSFTWIDWVGVLGSLCIASAYLAVTRGWVDPERPAFNLWNLLGALLILFSLYFEPVPGAILIELFWILIAGSALLRYARRSR</sequence>